<dbReference type="InterPro" id="IPR033479">
    <property type="entry name" value="dCache_1"/>
</dbReference>
<dbReference type="CDD" id="cd12913">
    <property type="entry name" value="PDC1_MCP_like"/>
    <property type="match status" value="1"/>
</dbReference>
<dbReference type="PANTHER" id="PTHR43531:SF14">
    <property type="entry name" value="METHYL-ACCEPTING CHEMOTAXIS PROTEIN I-RELATED"/>
    <property type="match status" value="1"/>
</dbReference>
<reference evidence="14" key="1">
    <citation type="journal article" date="2015" name="Genome Announc.">
        <title>Complete Genome Sequence of Herbaspirillum hiltneri N3 (DSM 17495), Isolated from Surface-Sterilized Wheat Roots.</title>
        <authorList>
            <person name="Guizelini D."/>
            <person name="Saizaki P.M."/>
            <person name="Coimbra N.A."/>
            <person name="Weiss V.A."/>
            <person name="Faoro H."/>
            <person name="Sfeir M.Z."/>
            <person name="Baura V.A."/>
            <person name="Monteiro R.A."/>
            <person name="Chubatsu L.S."/>
            <person name="Souza E.M."/>
            <person name="Cruz L.M."/>
            <person name="Pedrosa F.O."/>
            <person name="Raittz R.T."/>
            <person name="Marchaukoski J.N."/>
            <person name="Steffens M.B."/>
        </authorList>
    </citation>
    <scope>NUCLEOTIDE SEQUENCE [LARGE SCALE GENOMIC DNA]</scope>
    <source>
        <strain evidence="14">N3</strain>
    </source>
</reference>
<dbReference type="Gene3D" id="1.10.287.950">
    <property type="entry name" value="Methyl-accepting chemotaxis protein"/>
    <property type="match status" value="1"/>
</dbReference>
<organism evidence="13 14">
    <name type="scientific">Herbaspirillum hiltneri N3</name>
    <dbReference type="NCBI Taxonomy" id="1262470"/>
    <lineage>
        <taxon>Bacteria</taxon>
        <taxon>Pseudomonadati</taxon>
        <taxon>Pseudomonadota</taxon>
        <taxon>Betaproteobacteria</taxon>
        <taxon>Burkholderiales</taxon>
        <taxon>Oxalobacteraceae</taxon>
        <taxon>Herbaspirillum</taxon>
    </lineage>
</organism>
<dbReference type="Proteomes" id="UP000063429">
    <property type="component" value="Chromosome"/>
</dbReference>
<dbReference type="InterPro" id="IPR051310">
    <property type="entry name" value="MCP_chemotaxis"/>
</dbReference>
<evidence type="ECO:0000256" key="2">
    <source>
        <dbReference type="ARBA" id="ARBA00022475"/>
    </source>
</evidence>
<evidence type="ECO:0000256" key="5">
    <source>
        <dbReference type="ARBA" id="ARBA00022989"/>
    </source>
</evidence>
<keyword evidence="6 10" id="KW-0472">Membrane</keyword>
<dbReference type="PROSITE" id="PS50885">
    <property type="entry name" value="HAMP"/>
    <property type="match status" value="1"/>
</dbReference>
<protein>
    <submittedName>
        <fullName evidence="13">Chemotaxis protein</fullName>
    </submittedName>
</protein>
<feature type="domain" description="HAMP" evidence="12">
    <location>
        <begin position="294"/>
        <end position="348"/>
    </location>
</feature>
<sequence>MFTSIRTRILFFSIALLVASLGVVGAVSYVIVKADNDRAIDESARSIADGYASAINEWVAAKASMAAAAADGVLQADPVFVIKQLQKSGGFYVTTFGKEDKTAYTSAEGLPAGYDPTGRSWYQQSVKAGKAVVTKPYTDVVTKKPMVSFTAQVRKDGVLQGVVAAAVFLDGVSNVVKAVHPTPASFAFLVDRDGMMLAHPDAQWINKPVKDWNPELTAERLNSLAGNDASKEIVLNGAAKLVQAIAVKDTEWTLLVAIDKADVNAGMRHATQSSLIAIVLVAALAALILRLITAAVFRRLSQVRNAMDSIGSGNGDLTMRLPEDGKDEVTQIARSFNVFVQKITTILQEIRHTSDAVKVSSSEIASGNLDLSGRTEQQAGALEETASAMEELTSTVKQNSDNARQANQLALAASAIAKEGGEVVGNVVATMEAINQSSRQIVDIIGVIDGIAFQTNILALNAAVEAARAGEQGRGFAVVASEVRSLAQRSAQAAKEIKVLIDSSVSKVSDGGLLVEKAGQTMVEIVDSVRNVSAIVSEIANASSEQSTGIEEINRAITHMDEATQQNAALVEQAAAAAQSLQDQATSLAAIVGGFKMATPQ</sequence>
<dbReference type="CDD" id="cd06225">
    <property type="entry name" value="HAMP"/>
    <property type="match status" value="1"/>
</dbReference>
<dbReference type="CDD" id="cd12912">
    <property type="entry name" value="PDC2_MCP_like"/>
    <property type="match status" value="1"/>
</dbReference>
<keyword evidence="2" id="KW-1003">Cell membrane</keyword>
<dbReference type="Pfam" id="PF00672">
    <property type="entry name" value="HAMP"/>
    <property type="match status" value="1"/>
</dbReference>
<dbReference type="InterPro" id="IPR029151">
    <property type="entry name" value="Sensor-like_sf"/>
</dbReference>
<keyword evidence="9" id="KW-0175">Coiled coil</keyword>
<keyword evidence="4 10" id="KW-0812">Transmembrane</keyword>
<feature type="coiled-coil region" evidence="9">
    <location>
        <begin position="553"/>
        <end position="580"/>
    </location>
</feature>
<dbReference type="InterPro" id="IPR004090">
    <property type="entry name" value="Chemotax_Me-accpt_rcpt"/>
</dbReference>
<dbReference type="PROSITE" id="PS50111">
    <property type="entry name" value="CHEMOTAXIS_TRANSDUC_2"/>
    <property type="match status" value="1"/>
</dbReference>
<feature type="transmembrane region" description="Helical" evidence="10">
    <location>
        <begin position="275"/>
        <end position="297"/>
    </location>
</feature>
<dbReference type="SUPFAM" id="SSF58104">
    <property type="entry name" value="Methyl-accepting chemotaxis protein (MCP) signaling domain"/>
    <property type="match status" value="1"/>
</dbReference>
<evidence type="ECO:0000256" key="8">
    <source>
        <dbReference type="PROSITE-ProRule" id="PRU00284"/>
    </source>
</evidence>
<dbReference type="Pfam" id="PF00015">
    <property type="entry name" value="MCPsignal"/>
    <property type="match status" value="1"/>
</dbReference>
<dbReference type="PANTHER" id="PTHR43531">
    <property type="entry name" value="PROTEIN ICFG"/>
    <property type="match status" value="1"/>
</dbReference>
<dbReference type="InterPro" id="IPR004089">
    <property type="entry name" value="MCPsignal_dom"/>
</dbReference>
<evidence type="ECO:0000256" key="6">
    <source>
        <dbReference type="ARBA" id="ARBA00023136"/>
    </source>
</evidence>
<keyword evidence="5 10" id="KW-1133">Transmembrane helix</keyword>
<dbReference type="CDD" id="cd11386">
    <property type="entry name" value="MCP_signal"/>
    <property type="match status" value="1"/>
</dbReference>
<keyword evidence="8" id="KW-0807">Transducer</keyword>
<evidence type="ECO:0000256" key="3">
    <source>
        <dbReference type="ARBA" id="ARBA00022481"/>
    </source>
</evidence>
<evidence type="ECO:0000259" key="11">
    <source>
        <dbReference type="PROSITE" id="PS50111"/>
    </source>
</evidence>
<accession>A0ABM5V1T3</accession>
<keyword evidence="3" id="KW-0488">Methylation</keyword>
<evidence type="ECO:0000256" key="7">
    <source>
        <dbReference type="ARBA" id="ARBA00029447"/>
    </source>
</evidence>
<dbReference type="SUPFAM" id="SSF103190">
    <property type="entry name" value="Sensory domain-like"/>
    <property type="match status" value="1"/>
</dbReference>
<evidence type="ECO:0000256" key="1">
    <source>
        <dbReference type="ARBA" id="ARBA00004651"/>
    </source>
</evidence>
<dbReference type="PRINTS" id="PR00260">
    <property type="entry name" value="CHEMTRNSDUCR"/>
</dbReference>
<dbReference type="InterPro" id="IPR003660">
    <property type="entry name" value="HAMP_dom"/>
</dbReference>
<evidence type="ECO:0000256" key="10">
    <source>
        <dbReference type="SAM" id="Phobius"/>
    </source>
</evidence>
<dbReference type="Gene3D" id="3.30.450.20">
    <property type="entry name" value="PAS domain"/>
    <property type="match status" value="2"/>
</dbReference>
<gene>
    <name evidence="13" type="ORF">F506_13345</name>
</gene>
<dbReference type="RefSeq" id="WP_053198163.1">
    <property type="nucleotide sequence ID" value="NZ_CP011409.1"/>
</dbReference>
<dbReference type="SMART" id="SM00304">
    <property type="entry name" value="HAMP"/>
    <property type="match status" value="1"/>
</dbReference>
<comment type="similarity">
    <text evidence="7">Belongs to the methyl-accepting chemotaxis (MCP) protein family.</text>
</comment>
<keyword evidence="14" id="KW-1185">Reference proteome</keyword>
<dbReference type="Pfam" id="PF02743">
    <property type="entry name" value="dCache_1"/>
    <property type="match status" value="1"/>
</dbReference>
<dbReference type="SMART" id="SM00283">
    <property type="entry name" value="MA"/>
    <property type="match status" value="1"/>
</dbReference>
<comment type="subcellular location">
    <subcellularLocation>
        <location evidence="1">Cell membrane</location>
        <topology evidence="1">Multi-pass membrane protein</topology>
    </subcellularLocation>
</comment>
<name>A0ABM5V1T3_9BURK</name>
<evidence type="ECO:0000259" key="12">
    <source>
        <dbReference type="PROSITE" id="PS50885"/>
    </source>
</evidence>
<evidence type="ECO:0000313" key="14">
    <source>
        <dbReference type="Proteomes" id="UP000063429"/>
    </source>
</evidence>
<feature type="domain" description="Methyl-accepting transducer" evidence="11">
    <location>
        <begin position="353"/>
        <end position="582"/>
    </location>
</feature>
<evidence type="ECO:0000313" key="13">
    <source>
        <dbReference type="EMBL" id="AKZ63522.1"/>
    </source>
</evidence>
<evidence type="ECO:0000256" key="4">
    <source>
        <dbReference type="ARBA" id="ARBA00022692"/>
    </source>
</evidence>
<evidence type="ECO:0000256" key="9">
    <source>
        <dbReference type="SAM" id="Coils"/>
    </source>
</evidence>
<dbReference type="EMBL" id="CP011409">
    <property type="protein sequence ID" value="AKZ63522.1"/>
    <property type="molecule type" value="Genomic_DNA"/>
</dbReference>
<proteinExistence type="inferred from homology"/>